<reference evidence="3" key="1">
    <citation type="journal article" date="2012" name="MBio">
        <title>Comparative genome analysis of Trichophyton rubrum and related dermatophytes reveals candidate genes involved in infection.</title>
        <authorList>
            <person name="Martinez D.A."/>
            <person name="Oliver B.G."/>
            <person name="Graeser Y."/>
            <person name="Goldberg J.M."/>
            <person name="Li W."/>
            <person name="Martinez-Rossi N.M."/>
            <person name="Monod M."/>
            <person name="Shelest E."/>
            <person name="Barton R.C."/>
            <person name="Birch E."/>
            <person name="Brakhage A.A."/>
            <person name="Chen Z."/>
            <person name="Gurr S.J."/>
            <person name="Heiman D."/>
            <person name="Heitman J."/>
            <person name="Kosti I."/>
            <person name="Rossi A."/>
            <person name="Saif S."/>
            <person name="Samalova M."/>
            <person name="Saunders C.W."/>
            <person name="Shea T."/>
            <person name="Summerbell R.C."/>
            <person name="Xu J."/>
            <person name="Young S."/>
            <person name="Zeng Q."/>
            <person name="Birren B.W."/>
            <person name="Cuomo C.A."/>
            <person name="White T.C."/>
        </authorList>
    </citation>
    <scope>NUCLEOTIDE SEQUENCE [LARGE SCALE GENOMIC DNA]</scope>
    <source>
        <strain evidence="3">ATCC MYA-4604 / CBS 118893</strain>
    </source>
</reference>
<dbReference type="HOGENOM" id="CLU_2775473_0_0_1"/>
<keyword evidence="3" id="KW-1185">Reference proteome</keyword>
<evidence type="ECO:0000313" key="2">
    <source>
        <dbReference type="EMBL" id="EFR03143.1"/>
    </source>
</evidence>
<dbReference type="RefSeq" id="XP_003171597.1">
    <property type="nucleotide sequence ID" value="XM_003171549.1"/>
</dbReference>
<accession>E4V0K6</accession>
<evidence type="ECO:0000313" key="3">
    <source>
        <dbReference type="Proteomes" id="UP000002669"/>
    </source>
</evidence>
<dbReference type="GeneID" id="10026850"/>
<dbReference type="EMBL" id="DS989826">
    <property type="protein sequence ID" value="EFR03143.1"/>
    <property type="molecule type" value="Genomic_DNA"/>
</dbReference>
<dbReference type="AlphaFoldDB" id="E4V0K6"/>
<feature type="region of interest" description="Disordered" evidence="1">
    <location>
        <begin position="47"/>
        <end position="69"/>
    </location>
</feature>
<protein>
    <submittedName>
        <fullName evidence="2">Uncharacterized protein</fullName>
    </submittedName>
</protein>
<name>E4V0K6_ARTGP</name>
<sequence>MAPRRLTPYGTRRALGGLQGNMGMSTGSSGRVRVRKPSMRANCAAKMASVPEEMTRPIPSVPAPDKHPG</sequence>
<gene>
    <name evidence="2" type="ORF">MGYG_06138</name>
</gene>
<dbReference type="Proteomes" id="UP000002669">
    <property type="component" value="Unassembled WGS sequence"/>
</dbReference>
<dbReference type="VEuPathDB" id="FungiDB:MGYG_06138"/>
<feature type="region of interest" description="Disordered" evidence="1">
    <location>
        <begin position="1"/>
        <end position="33"/>
    </location>
</feature>
<organism evidence="3">
    <name type="scientific">Arthroderma gypseum (strain ATCC MYA-4604 / CBS 118893)</name>
    <name type="common">Microsporum gypseum</name>
    <dbReference type="NCBI Taxonomy" id="535722"/>
    <lineage>
        <taxon>Eukaryota</taxon>
        <taxon>Fungi</taxon>
        <taxon>Dikarya</taxon>
        <taxon>Ascomycota</taxon>
        <taxon>Pezizomycotina</taxon>
        <taxon>Eurotiomycetes</taxon>
        <taxon>Eurotiomycetidae</taxon>
        <taxon>Onygenales</taxon>
        <taxon>Arthrodermataceae</taxon>
        <taxon>Nannizzia</taxon>
    </lineage>
</organism>
<proteinExistence type="predicted"/>
<dbReference type="InParanoid" id="E4V0K6"/>
<evidence type="ECO:0000256" key="1">
    <source>
        <dbReference type="SAM" id="MobiDB-lite"/>
    </source>
</evidence>